<dbReference type="EMBL" id="FLYH01000027">
    <property type="protein sequence ID" value="SCA59583.1"/>
    <property type="molecule type" value="Genomic_DNA"/>
</dbReference>
<protein>
    <submittedName>
        <fullName evidence="1">VIR protein</fullName>
    </submittedName>
</protein>
<dbReference type="InterPro" id="IPR008780">
    <property type="entry name" value="Plasmodium_Vir"/>
</dbReference>
<name>A0A1G4E940_PLAVI</name>
<organism evidence="1 2">
    <name type="scientific">Plasmodium vivax</name>
    <name type="common">malaria parasite P. vivax</name>
    <dbReference type="NCBI Taxonomy" id="5855"/>
    <lineage>
        <taxon>Eukaryota</taxon>
        <taxon>Sar</taxon>
        <taxon>Alveolata</taxon>
        <taxon>Apicomplexa</taxon>
        <taxon>Aconoidasida</taxon>
        <taxon>Haemosporida</taxon>
        <taxon>Plasmodiidae</taxon>
        <taxon>Plasmodium</taxon>
        <taxon>Plasmodium (Plasmodium)</taxon>
    </lineage>
</organism>
<dbReference type="AlphaFoldDB" id="A0A1G4E940"/>
<dbReference type="VEuPathDB" id="PlasmoDB:PVPAM_030030400"/>
<proteinExistence type="predicted"/>
<reference evidence="1 2" key="1">
    <citation type="submission" date="2016-07" db="EMBL/GenBank/DDBJ databases">
        <authorList>
            <consortium name="Pathogen Informatics"/>
        </authorList>
    </citation>
    <scope>NUCLEOTIDE SEQUENCE [LARGE SCALE GENOMIC DNA]</scope>
</reference>
<dbReference type="Pfam" id="PF05795">
    <property type="entry name" value="Plasmodium_Vir"/>
    <property type="match status" value="1"/>
</dbReference>
<dbReference type="Proteomes" id="UP000196402">
    <property type="component" value="Unassembled WGS sequence"/>
</dbReference>
<sequence>MGCNPTIRDDSYAFFEDIKNYIEKADNAQQNHTITDIASKCKGFYTTMRSSFENELIATSVCEEIVKLYESLDKIKGKSECPESYKDDCNFFNYWVNFKISKSRLNESVCIDHINNAIESQFTGTDHYAVVLDFIYDIKKDELDKMNILYRLYKIYTDLDSIVDNADDMVKNKLSSLSTACCTDYLVANYMCNGGNGDNINPSQFCMQLQKFKTKYIGLYERVDRNGPEYSKNLIKLSECKNTNVMSTALIGTTVGLVPLLVGLYKFTPLRQLINSNKGKLTQEYRNNDDEMRNIMLMDQKSEQISSQQGRYNIKYHSL</sequence>
<gene>
    <name evidence="1" type="ORF">PVT01_000021300</name>
</gene>
<accession>A0A1G4E940</accession>
<dbReference type="VEuPathDB" id="PlasmoDB:PVP01_0005040"/>
<dbReference type="VEuPathDB" id="PlasmoDB:PVW1_060033700"/>
<evidence type="ECO:0000313" key="2">
    <source>
        <dbReference type="Proteomes" id="UP000196402"/>
    </source>
</evidence>
<evidence type="ECO:0000313" key="1">
    <source>
        <dbReference type="EMBL" id="SCA59583.1"/>
    </source>
</evidence>